<evidence type="ECO:0000259" key="9">
    <source>
        <dbReference type="PROSITE" id="PS50157"/>
    </source>
</evidence>
<gene>
    <name evidence="10" type="ORF">SKAU_G00156750</name>
</gene>
<feature type="region of interest" description="Disordered" evidence="7">
    <location>
        <begin position="210"/>
        <end position="243"/>
    </location>
</feature>
<dbReference type="PANTHER" id="PTHR24394:SF42">
    <property type="entry name" value="ZINC FINGER AND BTB DOMAIN CONTAINING 1"/>
    <property type="match status" value="1"/>
</dbReference>
<feature type="compositionally biased region" description="Basic residues" evidence="7">
    <location>
        <begin position="569"/>
        <end position="580"/>
    </location>
</feature>
<evidence type="ECO:0000256" key="2">
    <source>
        <dbReference type="ARBA" id="ARBA00022737"/>
    </source>
</evidence>
<feature type="domain" description="C2H2-type" evidence="9">
    <location>
        <begin position="251"/>
        <end position="278"/>
    </location>
</feature>
<feature type="domain" description="BTB" evidence="8">
    <location>
        <begin position="31"/>
        <end position="96"/>
    </location>
</feature>
<feature type="compositionally biased region" description="Basic and acidic residues" evidence="7">
    <location>
        <begin position="306"/>
        <end position="319"/>
    </location>
</feature>
<evidence type="ECO:0000313" key="11">
    <source>
        <dbReference type="Proteomes" id="UP001152622"/>
    </source>
</evidence>
<feature type="compositionally biased region" description="Basic and acidic residues" evidence="7">
    <location>
        <begin position="556"/>
        <end position="568"/>
    </location>
</feature>
<dbReference type="GO" id="GO:0008270">
    <property type="term" value="F:zinc ion binding"/>
    <property type="evidence" value="ECO:0007669"/>
    <property type="project" value="UniProtKB-KW"/>
</dbReference>
<keyword evidence="11" id="KW-1185">Reference proteome</keyword>
<dbReference type="InterPro" id="IPR000210">
    <property type="entry name" value="BTB/POZ_dom"/>
</dbReference>
<dbReference type="Pfam" id="PF00651">
    <property type="entry name" value="BTB"/>
    <property type="match status" value="1"/>
</dbReference>
<dbReference type="Gene3D" id="3.30.710.10">
    <property type="entry name" value="Potassium Channel Kv1.1, Chain A"/>
    <property type="match status" value="1"/>
</dbReference>
<protein>
    <recommendedName>
        <fullName evidence="12">Zinc finger and BTB domain-containing protein 1</fullName>
    </recommendedName>
</protein>
<dbReference type="InterPro" id="IPR011333">
    <property type="entry name" value="SKP1/BTB/POZ_sf"/>
</dbReference>
<evidence type="ECO:0000256" key="3">
    <source>
        <dbReference type="ARBA" id="ARBA00022771"/>
    </source>
</evidence>
<keyword evidence="5" id="KW-0539">Nucleus</keyword>
<dbReference type="PROSITE" id="PS50097">
    <property type="entry name" value="BTB"/>
    <property type="match status" value="1"/>
</dbReference>
<feature type="region of interest" description="Disordered" evidence="7">
    <location>
        <begin position="530"/>
        <end position="611"/>
    </location>
</feature>
<feature type="compositionally biased region" description="Polar residues" evidence="7">
    <location>
        <begin position="331"/>
        <end position="342"/>
    </location>
</feature>
<accession>A0A9Q1FI97</accession>
<name>A0A9Q1FI97_SYNKA</name>
<dbReference type="PROSITE" id="PS50157">
    <property type="entry name" value="ZINC_FINGER_C2H2_2"/>
    <property type="match status" value="1"/>
</dbReference>
<dbReference type="GO" id="GO:0000981">
    <property type="term" value="F:DNA-binding transcription factor activity, RNA polymerase II-specific"/>
    <property type="evidence" value="ECO:0007669"/>
    <property type="project" value="TreeGrafter"/>
</dbReference>
<dbReference type="PANTHER" id="PTHR24394">
    <property type="entry name" value="ZINC FINGER PROTEIN"/>
    <property type="match status" value="1"/>
</dbReference>
<keyword evidence="3 6" id="KW-0863">Zinc-finger</keyword>
<evidence type="ECO:0000256" key="7">
    <source>
        <dbReference type="SAM" id="MobiDB-lite"/>
    </source>
</evidence>
<evidence type="ECO:0008006" key="12">
    <source>
        <dbReference type="Google" id="ProtNLM"/>
    </source>
</evidence>
<dbReference type="Proteomes" id="UP001152622">
    <property type="component" value="Chromosome 5"/>
</dbReference>
<comment type="caution">
    <text evidence="10">The sequence shown here is derived from an EMBL/GenBank/DDBJ whole genome shotgun (WGS) entry which is preliminary data.</text>
</comment>
<keyword evidence="2" id="KW-0677">Repeat</keyword>
<dbReference type="InterPro" id="IPR013087">
    <property type="entry name" value="Znf_C2H2_type"/>
</dbReference>
<evidence type="ECO:0000256" key="4">
    <source>
        <dbReference type="ARBA" id="ARBA00022833"/>
    </source>
</evidence>
<evidence type="ECO:0000256" key="6">
    <source>
        <dbReference type="PROSITE-ProRule" id="PRU00042"/>
    </source>
</evidence>
<evidence type="ECO:0000313" key="10">
    <source>
        <dbReference type="EMBL" id="KAJ8359150.1"/>
    </source>
</evidence>
<dbReference type="GO" id="GO:0005634">
    <property type="term" value="C:nucleus"/>
    <property type="evidence" value="ECO:0007669"/>
    <property type="project" value="TreeGrafter"/>
</dbReference>
<keyword evidence="1" id="KW-0479">Metal-binding</keyword>
<evidence type="ECO:0000256" key="5">
    <source>
        <dbReference type="ARBA" id="ARBA00023242"/>
    </source>
</evidence>
<feature type="compositionally biased region" description="Basic and acidic residues" evidence="7">
    <location>
        <begin position="223"/>
        <end position="232"/>
    </location>
</feature>
<feature type="region of interest" description="Disordered" evidence="7">
    <location>
        <begin position="365"/>
        <end position="404"/>
    </location>
</feature>
<organism evidence="10 11">
    <name type="scientific">Synaphobranchus kaupii</name>
    <name type="common">Kaup's arrowtooth eel</name>
    <dbReference type="NCBI Taxonomy" id="118154"/>
    <lineage>
        <taxon>Eukaryota</taxon>
        <taxon>Metazoa</taxon>
        <taxon>Chordata</taxon>
        <taxon>Craniata</taxon>
        <taxon>Vertebrata</taxon>
        <taxon>Euteleostomi</taxon>
        <taxon>Actinopterygii</taxon>
        <taxon>Neopterygii</taxon>
        <taxon>Teleostei</taxon>
        <taxon>Anguilliformes</taxon>
        <taxon>Synaphobranchidae</taxon>
        <taxon>Synaphobranchus</taxon>
    </lineage>
</organism>
<evidence type="ECO:0000259" key="8">
    <source>
        <dbReference type="PROSITE" id="PS50097"/>
    </source>
</evidence>
<dbReference type="SUPFAM" id="SSF54695">
    <property type="entry name" value="POZ domain"/>
    <property type="match status" value="1"/>
</dbReference>
<evidence type="ECO:0000256" key="1">
    <source>
        <dbReference type="ARBA" id="ARBA00022723"/>
    </source>
</evidence>
<dbReference type="AlphaFoldDB" id="A0A9Q1FI97"/>
<sequence length="611" mass="66522">MPDRRQVMARPIHSEHVLQQLNNQREWGFLCDCSISVGDVDFRAHKAVLAACSSYFRMMFIKDQRARLDLSNMPVSAECFDLILQLMYLGRTITEPSDFEELKVAMAYLQMYYIPDSLEDLRGNQSSNANLHPPSSSSSTSCSSSSSSSPSLGPAEAKMMFGVRLYEQPRRNSAEGECLLQHTLGPTPVLLGPAPGSQVVAKPPAEEAMATPLAPRPAPVDSVTERPCDLRKRPPGRRAPARERPRFGRTFTCDDCGFVFSCEKLLVEHGLTCTNRKAFQTPEAQARAHGAPVWGDASAFDGSEGPEWREGDDWSERGPDPSMESPIRSVGTGTDSGPTRNGTTIKLELEEISTMDGVTAVRVGESGEDDGALSPRYKDEKKEQCPFSQGDEELGVSGVEDGSAFEGPGTVAIKREEQGSECAPCELCGAPLEEEDRSAHYISSHMPHICACGRCGQIFVRGRQLQEHAERCGELRDAAAGSPVEADGQGWAQSSVEEGLLEHGRARIRCAHCGLPLESEKMAARHAAHCPEREAETGGGGRAYRQRHGAGPHRKGLYERGGPREPRYSRRLLRDRHLRPRTGLGQDAPRYCSPATSAAGTPPSSTTTCAT</sequence>
<feature type="region of interest" description="Disordered" evidence="7">
    <location>
        <begin position="124"/>
        <end position="154"/>
    </location>
</feature>
<reference evidence="10" key="1">
    <citation type="journal article" date="2023" name="Science">
        <title>Genome structures resolve the early diversification of teleost fishes.</title>
        <authorList>
            <person name="Parey E."/>
            <person name="Louis A."/>
            <person name="Montfort J."/>
            <person name="Bouchez O."/>
            <person name="Roques C."/>
            <person name="Iampietro C."/>
            <person name="Lluch J."/>
            <person name="Castinel A."/>
            <person name="Donnadieu C."/>
            <person name="Desvignes T."/>
            <person name="Floi Bucao C."/>
            <person name="Jouanno E."/>
            <person name="Wen M."/>
            <person name="Mejri S."/>
            <person name="Dirks R."/>
            <person name="Jansen H."/>
            <person name="Henkel C."/>
            <person name="Chen W.J."/>
            <person name="Zahm M."/>
            <person name="Cabau C."/>
            <person name="Klopp C."/>
            <person name="Thompson A.W."/>
            <person name="Robinson-Rechavi M."/>
            <person name="Braasch I."/>
            <person name="Lecointre G."/>
            <person name="Bobe J."/>
            <person name="Postlethwait J.H."/>
            <person name="Berthelot C."/>
            <person name="Roest Crollius H."/>
            <person name="Guiguen Y."/>
        </authorList>
    </citation>
    <scope>NUCLEOTIDE SEQUENCE</scope>
    <source>
        <strain evidence="10">WJC10195</strain>
    </source>
</reference>
<feature type="compositionally biased region" description="Low complexity" evidence="7">
    <location>
        <begin position="592"/>
        <end position="611"/>
    </location>
</feature>
<dbReference type="EMBL" id="JAINUF010000005">
    <property type="protein sequence ID" value="KAJ8359150.1"/>
    <property type="molecule type" value="Genomic_DNA"/>
</dbReference>
<keyword evidence="4" id="KW-0862">Zinc</keyword>
<feature type="compositionally biased region" description="Basic residues" evidence="7">
    <location>
        <begin position="544"/>
        <end position="555"/>
    </location>
</feature>
<dbReference type="SMART" id="SM00225">
    <property type="entry name" value="BTB"/>
    <property type="match status" value="1"/>
</dbReference>
<feature type="region of interest" description="Disordered" evidence="7">
    <location>
        <begin position="287"/>
        <end position="342"/>
    </location>
</feature>
<feature type="compositionally biased region" description="Low complexity" evidence="7">
    <location>
        <begin position="133"/>
        <end position="151"/>
    </location>
</feature>
<dbReference type="OrthoDB" id="8922241at2759"/>
<proteinExistence type="predicted"/>